<feature type="transmembrane region" description="Helical" evidence="8">
    <location>
        <begin position="247"/>
        <end position="268"/>
    </location>
</feature>
<reference evidence="9" key="2">
    <citation type="journal article" date="2020" name="Microorganisms">
        <title>Osmotic Adaptation and Compatible Solute Biosynthesis of Phototrophic Bacteria as Revealed from Genome Analyses.</title>
        <authorList>
            <person name="Imhoff J.F."/>
            <person name="Rahn T."/>
            <person name="Kunzel S."/>
            <person name="Keller A."/>
            <person name="Neulinger S.C."/>
        </authorList>
    </citation>
    <scope>NUCLEOTIDE SEQUENCE</scope>
    <source>
        <strain evidence="9">LMG 28126</strain>
    </source>
</reference>
<comment type="caution">
    <text evidence="9">The sequence shown here is derived from an EMBL/GenBank/DDBJ whole genome shotgun (WGS) entry which is preliminary data.</text>
</comment>
<evidence type="ECO:0008006" key="11">
    <source>
        <dbReference type="Google" id="ProtNLM"/>
    </source>
</evidence>
<evidence type="ECO:0000256" key="2">
    <source>
        <dbReference type="ARBA" id="ARBA00009773"/>
    </source>
</evidence>
<dbReference type="Proteomes" id="UP000706333">
    <property type="component" value="Unassembled WGS sequence"/>
</dbReference>
<proteinExistence type="inferred from homology"/>
<evidence type="ECO:0000256" key="4">
    <source>
        <dbReference type="ARBA" id="ARBA00022475"/>
    </source>
</evidence>
<evidence type="ECO:0000313" key="10">
    <source>
        <dbReference type="Proteomes" id="UP000706333"/>
    </source>
</evidence>
<feature type="transmembrane region" description="Helical" evidence="8">
    <location>
        <begin position="177"/>
        <end position="199"/>
    </location>
</feature>
<feature type="transmembrane region" description="Helical" evidence="8">
    <location>
        <begin position="211"/>
        <end position="240"/>
    </location>
</feature>
<dbReference type="EMBL" id="NHSD01000079">
    <property type="protein sequence ID" value="MBK5926007.1"/>
    <property type="molecule type" value="Genomic_DNA"/>
</dbReference>
<feature type="transmembrane region" description="Helical" evidence="8">
    <location>
        <begin position="280"/>
        <end position="313"/>
    </location>
</feature>
<evidence type="ECO:0000256" key="7">
    <source>
        <dbReference type="ARBA" id="ARBA00023136"/>
    </source>
</evidence>
<dbReference type="GO" id="GO:0055085">
    <property type="term" value="P:transmembrane transport"/>
    <property type="evidence" value="ECO:0007669"/>
    <property type="project" value="TreeGrafter"/>
</dbReference>
<feature type="transmembrane region" description="Helical" evidence="8">
    <location>
        <begin position="127"/>
        <end position="146"/>
    </location>
</feature>
<organism evidence="9 10">
    <name type="scientific">Rhodobaculum claviforme</name>
    <dbReference type="NCBI Taxonomy" id="1549854"/>
    <lineage>
        <taxon>Bacteria</taxon>
        <taxon>Pseudomonadati</taxon>
        <taxon>Pseudomonadota</taxon>
        <taxon>Alphaproteobacteria</taxon>
        <taxon>Rhodobacterales</taxon>
        <taxon>Paracoccaceae</taxon>
        <taxon>Rhodobaculum</taxon>
    </lineage>
</organism>
<keyword evidence="4" id="KW-1003">Cell membrane</keyword>
<evidence type="ECO:0000256" key="5">
    <source>
        <dbReference type="ARBA" id="ARBA00022692"/>
    </source>
</evidence>
<keyword evidence="6 8" id="KW-1133">Transmembrane helix</keyword>
<comment type="similarity">
    <text evidence="2">Belongs to the autoinducer-2 exporter (AI-2E) (TC 2.A.86) family.</text>
</comment>
<dbReference type="InterPro" id="IPR002549">
    <property type="entry name" value="AI-2E-like"/>
</dbReference>
<feature type="transmembrane region" description="Helical" evidence="8">
    <location>
        <begin position="6"/>
        <end position="25"/>
    </location>
</feature>
<keyword evidence="5 8" id="KW-0812">Transmembrane</keyword>
<evidence type="ECO:0000256" key="8">
    <source>
        <dbReference type="SAM" id="Phobius"/>
    </source>
</evidence>
<comment type="subcellular location">
    <subcellularLocation>
        <location evidence="1">Cell membrane</location>
        <topology evidence="1">Multi-pass membrane protein</topology>
    </subcellularLocation>
</comment>
<evidence type="ECO:0000256" key="6">
    <source>
        <dbReference type="ARBA" id="ARBA00022989"/>
    </source>
</evidence>
<sequence length="333" mass="35013">MWLLGPILMPFAVGAAVGYFLDPLVSQLERRGVPRAIAAAVMVLSLVAVLLAALVLLVPLIAAEAATLIRALPDLHEQAQTFVADRVPGFGPGAGNDAVSDLFARIGETMTESGGSVFGGIVSGLNGLLRVALFWMVMPVVAFYLLMDWPRLLLAVDDLLPRANVLRVRALGRDIDAALAGYVRGVVMVCLILAVYYAIALTVAGLSYGLLVGVVAGLISFVPYVGAFVGGALAIGLALYELWDNPLALGAVVAIWVFGQFMESQILVPRLVGSSVNLHPVWLIFAVMAFGSLFGLLGAIVAVPLAAVMGVLVRFALEEYRASHVYDSSAATP</sequence>
<accession>A0A934TIV2</accession>
<feature type="transmembrane region" description="Helical" evidence="8">
    <location>
        <begin position="37"/>
        <end position="62"/>
    </location>
</feature>
<dbReference type="GO" id="GO:0005886">
    <property type="term" value="C:plasma membrane"/>
    <property type="evidence" value="ECO:0007669"/>
    <property type="project" value="UniProtKB-SubCell"/>
</dbReference>
<dbReference type="AlphaFoldDB" id="A0A934TIV2"/>
<protein>
    <recommendedName>
        <fullName evidence="11">AI-2E family transporter</fullName>
    </recommendedName>
</protein>
<dbReference type="Pfam" id="PF01594">
    <property type="entry name" value="AI-2E_transport"/>
    <property type="match status" value="1"/>
</dbReference>
<evidence type="ECO:0000313" key="9">
    <source>
        <dbReference type="EMBL" id="MBK5926007.1"/>
    </source>
</evidence>
<keyword evidence="3" id="KW-0813">Transport</keyword>
<dbReference type="PANTHER" id="PTHR21716">
    <property type="entry name" value="TRANSMEMBRANE PROTEIN"/>
    <property type="match status" value="1"/>
</dbReference>
<keyword evidence="10" id="KW-1185">Reference proteome</keyword>
<reference evidence="9" key="1">
    <citation type="submission" date="2017-05" db="EMBL/GenBank/DDBJ databases">
        <authorList>
            <person name="Imhoff J.F."/>
            <person name="Rahn T."/>
            <person name="Kuenzel S."/>
            <person name="Neulinger S.C."/>
        </authorList>
    </citation>
    <scope>NUCLEOTIDE SEQUENCE</scope>
    <source>
        <strain evidence="9">LMG 28126</strain>
    </source>
</reference>
<evidence type="ECO:0000256" key="1">
    <source>
        <dbReference type="ARBA" id="ARBA00004651"/>
    </source>
</evidence>
<evidence type="ECO:0000256" key="3">
    <source>
        <dbReference type="ARBA" id="ARBA00022448"/>
    </source>
</evidence>
<name>A0A934TIV2_9RHOB</name>
<dbReference type="PANTHER" id="PTHR21716:SF53">
    <property type="entry name" value="PERMEASE PERM-RELATED"/>
    <property type="match status" value="1"/>
</dbReference>
<gene>
    <name evidence="9" type="ORF">CCR87_01330</name>
</gene>
<keyword evidence="7 8" id="KW-0472">Membrane</keyword>